<dbReference type="EMBL" id="JANPWB010000013">
    <property type="protein sequence ID" value="KAJ1105887.1"/>
    <property type="molecule type" value="Genomic_DNA"/>
</dbReference>
<dbReference type="AlphaFoldDB" id="A0AAV7MU64"/>
<evidence type="ECO:0000313" key="3">
    <source>
        <dbReference type="Proteomes" id="UP001066276"/>
    </source>
</evidence>
<name>A0AAV7MU64_PLEWA</name>
<accession>A0AAV7MU64</accession>
<gene>
    <name evidence="2" type="ORF">NDU88_003291</name>
</gene>
<organism evidence="2 3">
    <name type="scientific">Pleurodeles waltl</name>
    <name type="common">Iberian ribbed newt</name>
    <dbReference type="NCBI Taxonomy" id="8319"/>
    <lineage>
        <taxon>Eukaryota</taxon>
        <taxon>Metazoa</taxon>
        <taxon>Chordata</taxon>
        <taxon>Craniata</taxon>
        <taxon>Vertebrata</taxon>
        <taxon>Euteleostomi</taxon>
        <taxon>Amphibia</taxon>
        <taxon>Batrachia</taxon>
        <taxon>Caudata</taxon>
        <taxon>Salamandroidea</taxon>
        <taxon>Salamandridae</taxon>
        <taxon>Pleurodelinae</taxon>
        <taxon>Pleurodeles</taxon>
    </lineage>
</organism>
<keyword evidence="3" id="KW-1185">Reference proteome</keyword>
<reference evidence="2" key="1">
    <citation type="journal article" date="2022" name="bioRxiv">
        <title>Sequencing and chromosome-scale assembly of the giantPleurodeles waltlgenome.</title>
        <authorList>
            <person name="Brown T."/>
            <person name="Elewa A."/>
            <person name="Iarovenko S."/>
            <person name="Subramanian E."/>
            <person name="Araus A.J."/>
            <person name="Petzold A."/>
            <person name="Susuki M."/>
            <person name="Suzuki K.-i.T."/>
            <person name="Hayashi T."/>
            <person name="Toyoda A."/>
            <person name="Oliveira C."/>
            <person name="Osipova E."/>
            <person name="Leigh N.D."/>
            <person name="Simon A."/>
            <person name="Yun M.H."/>
        </authorList>
    </citation>
    <scope>NUCLEOTIDE SEQUENCE</scope>
    <source>
        <strain evidence="2">20211129_DDA</strain>
        <tissue evidence="2">Liver</tissue>
    </source>
</reference>
<dbReference type="Proteomes" id="UP001066276">
    <property type="component" value="Chromosome 9"/>
</dbReference>
<comment type="caution">
    <text evidence="2">The sequence shown here is derived from an EMBL/GenBank/DDBJ whole genome shotgun (WGS) entry which is preliminary data.</text>
</comment>
<protein>
    <submittedName>
        <fullName evidence="2">Uncharacterized protein</fullName>
    </submittedName>
</protein>
<feature type="region of interest" description="Disordered" evidence="1">
    <location>
        <begin position="1"/>
        <end position="38"/>
    </location>
</feature>
<proteinExistence type="predicted"/>
<evidence type="ECO:0000256" key="1">
    <source>
        <dbReference type="SAM" id="MobiDB-lite"/>
    </source>
</evidence>
<sequence length="107" mass="11247">MPLRGAVQPQGRARTGPLQYAAREDSAASGPKAQESAGVDTLAVARTHDGKPWEDTGITKLDDLNLRGNQHSTSSGRTMIPCGTVLHPHCLGGSRPTEMGQADTELS</sequence>
<evidence type="ECO:0000313" key="2">
    <source>
        <dbReference type="EMBL" id="KAJ1105887.1"/>
    </source>
</evidence>